<evidence type="ECO:0000256" key="5">
    <source>
        <dbReference type="ARBA" id="ARBA00023049"/>
    </source>
</evidence>
<keyword evidence="11" id="KW-1185">Reference proteome</keyword>
<dbReference type="CDD" id="cd01085">
    <property type="entry name" value="APP"/>
    <property type="match status" value="1"/>
</dbReference>
<dbReference type="Proteomes" id="UP000283786">
    <property type="component" value="Chromosome"/>
</dbReference>
<feature type="domain" description="Peptidase M24 C-terminal" evidence="9">
    <location>
        <begin position="544"/>
        <end position="603"/>
    </location>
</feature>
<dbReference type="AlphaFoldDB" id="A0A418SF98"/>
<evidence type="ECO:0000313" key="11">
    <source>
        <dbReference type="Proteomes" id="UP000283786"/>
    </source>
</evidence>
<keyword evidence="2" id="KW-0645">Protease</keyword>
<keyword evidence="4" id="KW-0378">Hydrolase</keyword>
<dbReference type="InterPro" id="IPR033740">
    <property type="entry name" value="Pept_M24B"/>
</dbReference>
<evidence type="ECO:0000259" key="9">
    <source>
        <dbReference type="Pfam" id="PF16188"/>
    </source>
</evidence>
<feature type="domain" description="Creatinase N-terminal" evidence="8">
    <location>
        <begin position="17"/>
        <end position="143"/>
    </location>
</feature>
<dbReference type="Gene3D" id="3.40.350.10">
    <property type="entry name" value="Creatinase/prolidase N-terminal domain"/>
    <property type="match status" value="2"/>
</dbReference>
<evidence type="ECO:0000313" key="10">
    <source>
        <dbReference type="EMBL" id="QPM89234.1"/>
    </source>
</evidence>
<dbReference type="Pfam" id="PF00557">
    <property type="entry name" value="Peptidase_M24"/>
    <property type="match status" value="1"/>
</dbReference>
<dbReference type="Pfam" id="PF01321">
    <property type="entry name" value="Creatinase_N"/>
    <property type="match status" value="1"/>
</dbReference>
<evidence type="ECO:0000256" key="1">
    <source>
        <dbReference type="ARBA" id="ARBA00008766"/>
    </source>
</evidence>
<dbReference type="PANTHER" id="PTHR43763">
    <property type="entry name" value="XAA-PRO AMINOPEPTIDASE 1"/>
    <property type="match status" value="1"/>
</dbReference>
<dbReference type="Gene3D" id="3.90.230.10">
    <property type="entry name" value="Creatinase/methionine aminopeptidase superfamily"/>
    <property type="match status" value="1"/>
</dbReference>
<dbReference type="OrthoDB" id="9806388at2"/>
<dbReference type="Pfam" id="PF16188">
    <property type="entry name" value="Peptidase_M24_C"/>
    <property type="match status" value="1"/>
</dbReference>
<dbReference type="InterPro" id="IPR029149">
    <property type="entry name" value="Creatin/AminoP/Spt16_N"/>
</dbReference>
<dbReference type="InterPro" id="IPR000587">
    <property type="entry name" value="Creatinase_N"/>
</dbReference>
<name>A0A418SF98_9RHOB</name>
<evidence type="ECO:0000256" key="3">
    <source>
        <dbReference type="ARBA" id="ARBA00022723"/>
    </source>
</evidence>
<dbReference type="FunFam" id="3.90.230.10:FF:000009">
    <property type="entry name" value="xaa-Pro aminopeptidase 2"/>
    <property type="match status" value="1"/>
</dbReference>
<dbReference type="GO" id="GO:0006508">
    <property type="term" value="P:proteolysis"/>
    <property type="evidence" value="ECO:0007669"/>
    <property type="project" value="UniProtKB-KW"/>
</dbReference>
<evidence type="ECO:0000256" key="4">
    <source>
        <dbReference type="ARBA" id="ARBA00022801"/>
    </source>
</evidence>
<accession>A0A418SF98</accession>
<dbReference type="GO" id="GO:0070006">
    <property type="term" value="F:metalloaminopeptidase activity"/>
    <property type="evidence" value="ECO:0007669"/>
    <property type="project" value="InterPro"/>
</dbReference>
<dbReference type="PROSITE" id="PS00491">
    <property type="entry name" value="PROLINE_PEPTIDASE"/>
    <property type="match status" value="1"/>
</dbReference>
<evidence type="ECO:0000256" key="2">
    <source>
        <dbReference type="ARBA" id="ARBA00022670"/>
    </source>
</evidence>
<evidence type="ECO:0000259" key="7">
    <source>
        <dbReference type="Pfam" id="PF00557"/>
    </source>
</evidence>
<dbReference type="SUPFAM" id="SSF55920">
    <property type="entry name" value="Creatinase/aminopeptidase"/>
    <property type="match status" value="1"/>
</dbReference>
<dbReference type="InterPro" id="IPR032416">
    <property type="entry name" value="Peptidase_M24_C"/>
</dbReference>
<dbReference type="EMBL" id="CP060436">
    <property type="protein sequence ID" value="QPM89234.1"/>
    <property type="molecule type" value="Genomic_DNA"/>
</dbReference>
<keyword evidence="3 6" id="KW-0479">Metal-binding</keyword>
<dbReference type="InterPro" id="IPR036005">
    <property type="entry name" value="Creatinase/aminopeptidase-like"/>
</dbReference>
<dbReference type="PANTHER" id="PTHR43763:SF6">
    <property type="entry name" value="XAA-PRO AMINOPEPTIDASE 1"/>
    <property type="match status" value="1"/>
</dbReference>
<protein>
    <submittedName>
        <fullName evidence="10">Uncharacterized protein</fullName>
    </submittedName>
</protein>
<evidence type="ECO:0000259" key="8">
    <source>
        <dbReference type="Pfam" id="PF01321"/>
    </source>
</evidence>
<dbReference type="KEGG" id="palw:PSAL_004490"/>
<reference evidence="10 11" key="1">
    <citation type="submission" date="2020-08" db="EMBL/GenBank/DDBJ databases">
        <title>Genome sequence of Rhodobacteraceae bacterium Lw-13e.</title>
        <authorList>
            <person name="Poehlein A."/>
            <person name="Wolter L."/>
            <person name="Daniel R."/>
            <person name="Brinkhoff T."/>
        </authorList>
    </citation>
    <scope>NUCLEOTIDE SEQUENCE [LARGE SCALE GENOMIC DNA]</scope>
    <source>
        <strain evidence="10 11">Lw-13e</strain>
    </source>
</reference>
<dbReference type="SUPFAM" id="SSF53092">
    <property type="entry name" value="Creatinase/prolidase N-terminal domain"/>
    <property type="match status" value="1"/>
</dbReference>
<organism evidence="10 11">
    <name type="scientific">Pseudooceanicola algae</name>
    <dbReference type="NCBI Taxonomy" id="1537215"/>
    <lineage>
        <taxon>Bacteria</taxon>
        <taxon>Pseudomonadati</taxon>
        <taxon>Pseudomonadota</taxon>
        <taxon>Alphaproteobacteria</taxon>
        <taxon>Rhodobacterales</taxon>
        <taxon>Paracoccaceae</taxon>
        <taxon>Pseudooceanicola</taxon>
    </lineage>
</organism>
<dbReference type="Pfam" id="PF16189">
    <property type="entry name" value="Creatinase_N_2"/>
    <property type="match status" value="1"/>
</dbReference>
<evidence type="ECO:0000256" key="6">
    <source>
        <dbReference type="RuleBase" id="RU000590"/>
    </source>
</evidence>
<comment type="similarity">
    <text evidence="1 6">Belongs to the peptidase M24B family.</text>
</comment>
<feature type="domain" description="Peptidase M24" evidence="7">
    <location>
        <begin position="320"/>
        <end position="531"/>
    </location>
</feature>
<dbReference type="InterPro" id="IPR000994">
    <property type="entry name" value="Pept_M24"/>
</dbReference>
<dbReference type="RefSeq" id="WP_119839762.1">
    <property type="nucleotide sequence ID" value="NZ_CP060436.1"/>
</dbReference>
<dbReference type="InterPro" id="IPR001131">
    <property type="entry name" value="Peptidase_M24B_aminopep-P_CS"/>
</dbReference>
<gene>
    <name evidence="10" type="ORF">PSAL_004490</name>
</gene>
<keyword evidence="5" id="KW-0482">Metalloprotease</keyword>
<sequence>MFQTFESQSSPDQGPPRLADLRSAMTACGVDAFLVPRADAHQGEYVAPRDDRLAWLTGFTGSAGFCIVTTDTAGLFVDGRYTVQAREQTDPTIEKLDWPATQPGPWLRRVLPEGGVLGFDPWLHTRAEIARLTKALKGSGLTLRPLDANPLDAVWPDQPAPPEGNIVPQPLDFAGEELTSKIARLAATLREAGQETAVLTLPDSIAWLLNIRGSDIDRNPVAHAFALLHASGQVTLFASYAKVEEALIDHLGTEVTVEEPSAFGPTLERLSDEATGQIRLDPASCPVWVEQRLAGAEIAWDSDPCVLPKARKNPTEIAGARAAHLRDAQAMCRFLAWYDAAAQTTLTEIDLATRLEIFRRETNGLMEISFDTIAGAGANGALPHYKVSTDSNRQLEDGQLVVLDSGGQYLDGTTDITRTLLVGGDTGADEKAAFTRVLKGMIAVSRLRFPRGLAGQHLDALARYPLWLAGQDYDHGTGHGVGSYLCVHEGPQRLSRVSDVPFEPGMILSNEPGYYREGAFGIRIENLIVVEPAPDLPGADDRAMLSFETLTFVPIDRRLILSELLSPEERDWLDSYHAACRDKVGPLLDDKTRLWLDRATEKL</sequence>
<dbReference type="GO" id="GO:0046872">
    <property type="term" value="F:metal ion binding"/>
    <property type="evidence" value="ECO:0007669"/>
    <property type="project" value="UniProtKB-KW"/>
</dbReference>
<dbReference type="GO" id="GO:0005737">
    <property type="term" value="C:cytoplasm"/>
    <property type="evidence" value="ECO:0007669"/>
    <property type="project" value="UniProtKB-ARBA"/>
</dbReference>
<dbReference type="InterPro" id="IPR050422">
    <property type="entry name" value="X-Pro_aminopeptidase_P"/>
</dbReference>
<proteinExistence type="inferred from homology"/>